<dbReference type="InterPro" id="IPR049083">
    <property type="entry name" value="TACO1_YebC_N"/>
</dbReference>
<keyword evidence="5" id="KW-1185">Reference proteome</keyword>
<organism evidence="4 5">
    <name type="scientific">Bondarzewia mesenterica</name>
    <dbReference type="NCBI Taxonomy" id="1095465"/>
    <lineage>
        <taxon>Eukaryota</taxon>
        <taxon>Fungi</taxon>
        <taxon>Dikarya</taxon>
        <taxon>Basidiomycota</taxon>
        <taxon>Agaricomycotina</taxon>
        <taxon>Agaricomycetes</taxon>
        <taxon>Russulales</taxon>
        <taxon>Bondarzewiaceae</taxon>
        <taxon>Bondarzewia</taxon>
    </lineage>
</organism>
<dbReference type="InterPro" id="IPR002876">
    <property type="entry name" value="Transcrip_reg_TACO1-like"/>
</dbReference>
<reference evidence="4 5" key="1">
    <citation type="submission" date="2019-02" db="EMBL/GenBank/DDBJ databases">
        <title>Genome sequencing of the rare red list fungi Bondarzewia mesenterica.</title>
        <authorList>
            <person name="Buettner E."/>
            <person name="Kellner H."/>
        </authorList>
    </citation>
    <scope>NUCLEOTIDE SEQUENCE [LARGE SCALE GENOMIC DNA]</scope>
    <source>
        <strain evidence="4 5">DSM 108281</strain>
    </source>
</reference>
<dbReference type="Pfam" id="PF01709">
    <property type="entry name" value="Transcrip_reg"/>
    <property type="match status" value="1"/>
</dbReference>
<evidence type="ECO:0008006" key="6">
    <source>
        <dbReference type="Google" id="ProtNLM"/>
    </source>
</evidence>
<dbReference type="InterPro" id="IPR026564">
    <property type="entry name" value="Transcrip_reg_TACO1-like_dom3"/>
</dbReference>
<dbReference type="SUPFAM" id="SSF75625">
    <property type="entry name" value="YebC-like"/>
    <property type="match status" value="2"/>
</dbReference>
<evidence type="ECO:0000313" key="5">
    <source>
        <dbReference type="Proteomes" id="UP000310158"/>
    </source>
</evidence>
<dbReference type="Gene3D" id="3.30.70.980">
    <property type="match status" value="1"/>
</dbReference>
<dbReference type="EMBL" id="SGPL01000361">
    <property type="protein sequence ID" value="THH13354.1"/>
    <property type="molecule type" value="Genomic_DNA"/>
</dbReference>
<dbReference type="AlphaFoldDB" id="A0A4S4LMD1"/>
<dbReference type="InterPro" id="IPR017856">
    <property type="entry name" value="Integrase-like_N"/>
</dbReference>
<comment type="similarity">
    <text evidence="1">Belongs to the TACO1 family.</text>
</comment>
<protein>
    <recommendedName>
        <fullName evidence="6">YebC-like protein</fullName>
    </recommendedName>
</protein>
<evidence type="ECO:0000259" key="2">
    <source>
        <dbReference type="Pfam" id="PF01709"/>
    </source>
</evidence>
<dbReference type="GO" id="GO:0005739">
    <property type="term" value="C:mitochondrion"/>
    <property type="evidence" value="ECO:0007669"/>
    <property type="project" value="TreeGrafter"/>
</dbReference>
<dbReference type="OrthoDB" id="2017544at2759"/>
<dbReference type="PANTHER" id="PTHR12532">
    <property type="entry name" value="TRANSLATIONAL ACTIVATOR OF CYTOCHROME C OXIDASE 1"/>
    <property type="match status" value="1"/>
</dbReference>
<dbReference type="Gene3D" id="1.10.10.200">
    <property type="match status" value="1"/>
</dbReference>
<gene>
    <name evidence="4" type="ORF">EW146_g6855</name>
</gene>
<evidence type="ECO:0000259" key="3">
    <source>
        <dbReference type="Pfam" id="PF20772"/>
    </source>
</evidence>
<evidence type="ECO:0000256" key="1">
    <source>
        <dbReference type="ARBA" id="ARBA00008724"/>
    </source>
</evidence>
<dbReference type="Proteomes" id="UP000310158">
    <property type="component" value="Unassembled WGS sequence"/>
</dbReference>
<sequence>MVAVRNGGSADPDKNMALFNTLKKARADGVPKANIETALAKASGGKDKGELLATYEAMAHGSVGVMMYASSPLLIPSHPSRSSSSPVFGRLWVIRGRAKMTAADAVKRMLDRQREPDDPQAARDSQQTQVRASLRLRADRLFFARFATVGFMFQRKGCVRVALDKDDGHEDRMEKLIEAAFETEAEDFDPLDVGDGTVELSFLGPPQALAKLTTAVMASGLARELLTSELIYAPSEAPEGVDEEMESRVGEMVNELEENEDTLRVWTTLDD</sequence>
<proteinExistence type="inferred from homology"/>
<dbReference type="PANTHER" id="PTHR12532:SF0">
    <property type="entry name" value="TRANSLATIONAL ACTIVATOR OF CYTOCHROME C OXIDASE 1"/>
    <property type="match status" value="1"/>
</dbReference>
<dbReference type="InterPro" id="IPR029072">
    <property type="entry name" value="YebC-like"/>
</dbReference>
<dbReference type="InterPro" id="IPR048300">
    <property type="entry name" value="TACO1_YebC-like_2nd/3rd_dom"/>
</dbReference>
<dbReference type="Pfam" id="PF20772">
    <property type="entry name" value="TACO1_YebC_N"/>
    <property type="match status" value="1"/>
</dbReference>
<comment type="caution">
    <text evidence="4">The sequence shown here is derived from an EMBL/GenBank/DDBJ whole genome shotgun (WGS) entry which is preliminary data.</text>
</comment>
<feature type="domain" description="TACO1/YebC-like second and third" evidence="2">
    <location>
        <begin position="148"/>
        <end position="268"/>
    </location>
</feature>
<accession>A0A4S4LMD1</accession>
<evidence type="ECO:0000313" key="4">
    <source>
        <dbReference type="EMBL" id="THH13354.1"/>
    </source>
</evidence>
<feature type="domain" description="TACO1/YebC-like N-terminal" evidence="3">
    <location>
        <begin position="1"/>
        <end position="45"/>
    </location>
</feature>
<name>A0A4S4LMD1_9AGAM</name>